<dbReference type="GO" id="GO:0045493">
    <property type="term" value="P:xylan catabolic process"/>
    <property type="evidence" value="ECO:0007669"/>
    <property type="project" value="UniProtKB-KW"/>
</dbReference>
<keyword evidence="14" id="KW-1185">Reference proteome</keyword>
<dbReference type="SMR" id="S7Q6I2"/>
<dbReference type="EC" id="3.2.1.8" evidence="10"/>
<evidence type="ECO:0000313" key="14">
    <source>
        <dbReference type="Proteomes" id="UP000030669"/>
    </source>
</evidence>
<dbReference type="InterPro" id="IPR031158">
    <property type="entry name" value="GH10_AS"/>
</dbReference>
<dbReference type="InterPro" id="IPR017853">
    <property type="entry name" value="GH"/>
</dbReference>
<keyword evidence="15" id="KW-0002">3D-structure</keyword>
<keyword evidence="4 11" id="KW-0732">Signal</keyword>
<dbReference type="SMART" id="SM00633">
    <property type="entry name" value="Glyco_10"/>
    <property type="match status" value="1"/>
</dbReference>
<evidence type="ECO:0000256" key="6">
    <source>
        <dbReference type="ARBA" id="ARBA00023277"/>
    </source>
</evidence>
<dbReference type="AlphaFoldDB" id="S7Q6I2"/>
<evidence type="ECO:0000256" key="11">
    <source>
        <dbReference type="SAM" id="SignalP"/>
    </source>
</evidence>
<evidence type="ECO:0000256" key="8">
    <source>
        <dbReference type="ARBA" id="ARBA00023326"/>
    </source>
</evidence>
<evidence type="ECO:0007829" key="15">
    <source>
        <dbReference type="PDB" id="4XX6"/>
    </source>
</evidence>
<keyword evidence="8 10" id="KW-0624">Polysaccharide degradation</keyword>
<dbReference type="PROSITE" id="PS00591">
    <property type="entry name" value="GH10_1"/>
    <property type="match status" value="1"/>
</dbReference>
<dbReference type="GO" id="GO:0046872">
    <property type="term" value="F:metal ion binding"/>
    <property type="evidence" value="ECO:0007669"/>
    <property type="project" value="UniProtKB-KW"/>
</dbReference>
<organism evidence="13 14">
    <name type="scientific">Gloeophyllum trabeum (strain ATCC 11539 / FP-39264 / Madison 617)</name>
    <name type="common">Brown rot fungus</name>
    <dbReference type="NCBI Taxonomy" id="670483"/>
    <lineage>
        <taxon>Eukaryota</taxon>
        <taxon>Fungi</taxon>
        <taxon>Dikarya</taxon>
        <taxon>Basidiomycota</taxon>
        <taxon>Agaricomycotina</taxon>
        <taxon>Agaricomycetes</taxon>
        <taxon>Gloeophyllales</taxon>
        <taxon>Gloeophyllaceae</taxon>
        <taxon>Gloeophyllum</taxon>
    </lineage>
</organism>
<feature type="active site" description="Nucleophile" evidence="9">
    <location>
        <position position="265"/>
    </location>
</feature>
<keyword evidence="15" id="KW-0479">Metal-binding</keyword>
<proteinExistence type="evidence at protein level"/>
<dbReference type="PANTHER" id="PTHR31490">
    <property type="entry name" value="GLYCOSYL HYDROLASE"/>
    <property type="match status" value="1"/>
</dbReference>
<dbReference type="PDB" id="4XX6">
    <property type="method" value="X-ray"/>
    <property type="resolution" value="1.95 A"/>
    <property type="chains" value="A/B=27-347"/>
</dbReference>
<dbReference type="GeneID" id="19304074"/>
<gene>
    <name evidence="13" type="ORF">GLOTRDRAFT_138785</name>
</gene>
<dbReference type="EMBL" id="KB469302">
    <property type="protein sequence ID" value="EPQ55122.1"/>
    <property type="molecule type" value="Genomic_DNA"/>
</dbReference>
<name>S7Q6I2_GLOTA</name>
<keyword evidence="3" id="KW-0858">Xylan degradation</keyword>
<comment type="catalytic activity">
    <reaction evidence="1 10">
        <text>Endohydrolysis of (1-&gt;4)-beta-D-xylosidic linkages in xylans.</text>
        <dbReference type="EC" id="3.2.1.8"/>
    </reaction>
</comment>
<keyword evidence="7 10" id="KW-0326">Glycosidase</keyword>
<dbReference type="OMA" id="HCHTLVW"/>
<dbReference type="SUPFAM" id="SSF51445">
    <property type="entry name" value="(Trans)glycosidases"/>
    <property type="match status" value="1"/>
</dbReference>
<dbReference type="HOGENOM" id="CLU_020161_12_1_1"/>
<dbReference type="Proteomes" id="UP000030669">
    <property type="component" value="Unassembled WGS sequence"/>
</dbReference>
<evidence type="ECO:0000256" key="2">
    <source>
        <dbReference type="ARBA" id="ARBA00007495"/>
    </source>
</evidence>
<feature type="binding site" evidence="15">
    <location>
        <position position="106"/>
    </location>
    <ligand>
        <name>Mg(2+)</name>
        <dbReference type="ChEBI" id="CHEBI:18420"/>
    </ligand>
</feature>
<evidence type="ECO:0000256" key="10">
    <source>
        <dbReference type="RuleBase" id="RU361174"/>
    </source>
</evidence>
<dbReference type="KEGG" id="gtr:GLOTRDRAFT_138785"/>
<dbReference type="eggNOG" id="ENOG502QR4K">
    <property type="taxonomic scope" value="Eukaryota"/>
</dbReference>
<dbReference type="Gene3D" id="3.20.20.80">
    <property type="entry name" value="Glycosidases"/>
    <property type="match status" value="1"/>
</dbReference>
<evidence type="ECO:0000259" key="12">
    <source>
        <dbReference type="PROSITE" id="PS51760"/>
    </source>
</evidence>
<keyword evidence="5 10" id="KW-0378">Hydrolase</keyword>
<feature type="glycosylation site" description="N-linked (GlcNAc...) asparagine" evidence="15">
    <location>
        <position position="339"/>
    </location>
</feature>
<reference evidence="13 14" key="1">
    <citation type="journal article" date="2012" name="Science">
        <title>The Paleozoic origin of enzymatic lignin decomposition reconstructed from 31 fungal genomes.</title>
        <authorList>
            <person name="Floudas D."/>
            <person name="Binder M."/>
            <person name="Riley R."/>
            <person name="Barry K."/>
            <person name="Blanchette R.A."/>
            <person name="Henrissat B."/>
            <person name="Martinez A.T."/>
            <person name="Otillar R."/>
            <person name="Spatafora J.W."/>
            <person name="Yadav J.S."/>
            <person name="Aerts A."/>
            <person name="Benoit I."/>
            <person name="Boyd A."/>
            <person name="Carlson A."/>
            <person name="Copeland A."/>
            <person name="Coutinho P.M."/>
            <person name="de Vries R.P."/>
            <person name="Ferreira P."/>
            <person name="Findley K."/>
            <person name="Foster B."/>
            <person name="Gaskell J."/>
            <person name="Glotzer D."/>
            <person name="Gorecki P."/>
            <person name="Heitman J."/>
            <person name="Hesse C."/>
            <person name="Hori C."/>
            <person name="Igarashi K."/>
            <person name="Jurgens J.A."/>
            <person name="Kallen N."/>
            <person name="Kersten P."/>
            <person name="Kohler A."/>
            <person name="Kuees U."/>
            <person name="Kumar T.K.A."/>
            <person name="Kuo A."/>
            <person name="LaButti K."/>
            <person name="Larrondo L.F."/>
            <person name="Lindquist E."/>
            <person name="Ling A."/>
            <person name="Lombard V."/>
            <person name="Lucas S."/>
            <person name="Lundell T."/>
            <person name="Martin R."/>
            <person name="McLaughlin D.J."/>
            <person name="Morgenstern I."/>
            <person name="Morin E."/>
            <person name="Murat C."/>
            <person name="Nagy L.G."/>
            <person name="Nolan M."/>
            <person name="Ohm R.A."/>
            <person name="Patyshakuliyeva A."/>
            <person name="Rokas A."/>
            <person name="Ruiz-Duenas F.J."/>
            <person name="Sabat G."/>
            <person name="Salamov A."/>
            <person name="Samejima M."/>
            <person name="Schmutz J."/>
            <person name="Slot J.C."/>
            <person name="St John F."/>
            <person name="Stenlid J."/>
            <person name="Sun H."/>
            <person name="Sun S."/>
            <person name="Syed K."/>
            <person name="Tsang A."/>
            <person name="Wiebenga A."/>
            <person name="Young D."/>
            <person name="Pisabarro A."/>
            <person name="Eastwood D.C."/>
            <person name="Martin F."/>
            <person name="Cullen D."/>
            <person name="Grigoriev I.V."/>
            <person name="Hibbett D.S."/>
        </authorList>
    </citation>
    <scope>NUCLEOTIDE SEQUENCE [LARGE SCALE GENOMIC DNA]</scope>
    <source>
        <strain evidence="13 14">ATCC 11539</strain>
    </source>
</reference>
<comment type="similarity">
    <text evidence="2 10">Belongs to the glycosyl hydrolase 10 (cellulase F) family.</text>
</comment>
<dbReference type="InterPro" id="IPR001000">
    <property type="entry name" value="GH10_dom"/>
</dbReference>
<evidence type="ECO:0000256" key="3">
    <source>
        <dbReference type="ARBA" id="ARBA00022651"/>
    </source>
</evidence>
<dbReference type="Pfam" id="PF00331">
    <property type="entry name" value="Glyco_hydro_10"/>
    <property type="match status" value="1"/>
</dbReference>
<dbReference type="PRINTS" id="PR00134">
    <property type="entry name" value="GLHYDRLASE10"/>
</dbReference>
<protein>
    <recommendedName>
        <fullName evidence="10">Beta-xylanase</fullName>
        <ecNumber evidence="10">3.2.1.8</ecNumber>
    </recommendedName>
</protein>
<dbReference type="PDBsum" id="4XX6"/>
<dbReference type="PANTHER" id="PTHR31490:SF88">
    <property type="entry name" value="BETA-XYLANASE"/>
    <property type="match status" value="1"/>
</dbReference>
<dbReference type="RefSeq" id="XP_007866288.1">
    <property type="nucleotide sequence ID" value="XM_007868097.1"/>
</dbReference>
<evidence type="ECO:0000256" key="7">
    <source>
        <dbReference type="ARBA" id="ARBA00023295"/>
    </source>
</evidence>
<evidence type="ECO:0000256" key="1">
    <source>
        <dbReference type="ARBA" id="ARBA00000681"/>
    </source>
</evidence>
<feature type="glycosylation site" description="N-linked (GlcNAc...) asparagine" evidence="15">
    <location>
        <position position="211"/>
    </location>
</feature>
<feature type="disulfide bond" evidence="15">
    <location>
        <begin position="293"/>
        <end position="300"/>
    </location>
</feature>
<feature type="signal peptide" evidence="11">
    <location>
        <begin position="1"/>
        <end position="19"/>
    </location>
</feature>
<evidence type="ECO:0000256" key="4">
    <source>
        <dbReference type="ARBA" id="ARBA00022729"/>
    </source>
</evidence>
<feature type="glycosylation site" description="N-linked (GlcNAc...) asparagine" evidence="15">
    <location>
        <position position="166"/>
    </location>
</feature>
<evidence type="ECO:0000256" key="5">
    <source>
        <dbReference type="ARBA" id="ARBA00022801"/>
    </source>
</evidence>
<feature type="domain" description="GH10" evidence="12">
    <location>
        <begin position="28"/>
        <end position="344"/>
    </location>
</feature>
<dbReference type="InterPro" id="IPR044846">
    <property type="entry name" value="GH10"/>
</dbReference>
<dbReference type="PROSITE" id="PS51760">
    <property type="entry name" value="GH10_2"/>
    <property type="match status" value="1"/>
</dbReference>
<dbReference type="GO" id="GO:0031176">
    <property type="term" value="F:endo-1,4-beta-xylanase activity"/>
    <property type="evidence" value="ECO:0007669"/>
    <property type="project" value="UniProtKB-EC"/>
</dbReference>
<reference evidence="15" key="2">
    <citation type="submission" date="2015-01" db="PDB data bank">
        <title>Crystal structure of a glycosylated endo-beta-1,4-xylanase (glycoside hydrolase family 10/GH10) enzyme from Gloeophyllum trabeum.</title>
        <authorList>
            <person name="Stogios P.J."/>
            <person name="Xu X."/>
            <person name="Cui H."/>
            <person name="Lowden M."/>
            <person name="Savchenko A."/>
        </authorList>
    </citation>
    <scope>X-RAY CRYSTALLOGRAPHY (1.95 ANGSTROMS) OF 27-347 IN COMPLEX WITH MG(2+)</scope>
    <scope>GLYCOSYLATION AT ASN-166; ASN-211 AND ASN-339</scope>
    <scope>DISULFIDE BONDS</scope>
</reference>
<dbReference type="EvolutionaryTrace" id="S7Q6I2"/>
<dbReference type="OrthoDB" id="3055998at2759"/>
<feature type="chain" id="PRO_5004544271" description="Beta-xylanase" evidence="11">
    <location>
        <begin position="20"/>
        <end position="347"/>
    </location>
</feature>
<evidence type="ECO:0000256" key="9">
    <source>
        <dbReference type="PROSITE-ProRule" id="PRU10061"/>
    </source>
</evidence>
<sequence>MSSWFAFSFLLGNALTAWASPLARQLPTSPFETLRAAAAPRYFGAALGVPHLLNFTHDPLFDVTAVLQFNGATPENEMKWAYIEPERNQFNFTGGDIVAAFSAANDYVLRGHNLVWYQELAPWVETLTGEDLWNATVNHITTVMTHYKESFNIYAWDVVNEAFNDNGTYRENVWYTQLGPDYIPNAYAVARSVNTPSKLYINDYNTEGINNKSDALLAVVQSMKAHNLVDGVGFQCHFFVGELPPDLEQNFARFVAAGVEIAVTELDIRMNLPPSQADIEQQARDYATVVNACKAQGAACVGITTWGITDLYSWIPSTYPGEGYALLFDDNYVPHPAFNATIQALLA</sequence>
<accession>S7Q6I2</accession>
<evidence type="ECO:0000313" key="13">
    <source>
        <dbReference type="EMBL" id="EPQ55122.1"/>
    </source>
</evidence>
<keyword evidence="6 10" id="KW-0119">Carbohydrate metabolism</keyword>